<comment type="caution">
    <text evidence="1">The sequence shown here is derived from an EMBL/GenBank/DDBJ whole genome shotgun (WGS) entry which is preliminary data.</text>
</comment>
<keyword evidence="2" id="KW-1185">Reference proteome</keyword>
<name>A0ABR4UU38_9GAMM</name>
<organism evidence="1 2">
    <name type="scientific">Pectobacterium betavasculorum</name>
    <dbReference type="NCBI Taxonomy" id="55207"/>
    <lineage>
        <taxon>Bacteria</taxon>
        <taxon>Pseudomonadati</taxon>
        <taxon>Pseudomonadota</taxon>
        <taxon>Gammaproteobacteria</taxon>
        <taxon>Enterobacterales</taxon>
        <taxon>Pectobacteriaceae</taxon>
        <taxon>Pectobacterium</taxon>
    </lineage>
</organism>
<dbReference type="Proteomes" id="UP000032869">
    <property type="component" value="Unassembled WGS sequence"/>
</dbReference>
<accession>A0ABR4UU38</accession>
<evidence type="ECO:0000313" key="2">
    <source>
        <dbReference type="Proteomes" id="UP000032869"/>
    </source>
</evidence>
<proteinExistence type="predicted"/>
<gene>
    <name evidence="1" type="ORF">JV35_20560</name>
</gene>
<sequence>MSGSGGGGGYSGQYGDDDFEIACEKLTFITQLSSPQAHVVNTLNVGAILGIAQQVQGGQSVTVAIFNGNVAGGIASPKVQRMRVCISNGTTYLAKVLSINGGQVRVQVYAI</sequence>
<evidence type="ECO:0000313" key="1">
    <source>
        <dbReference type="EMBL" id="KFX12319.1"/>
    </source>
</evidence>
<dbReference type="RefSeq" id="WP_039308927.1">
    <property type="nucleotide sequence ID" value="NZ_JQHL01000027.1"/>
</dbReference>
<reference evidence="1 2" key="1">
    <citation type="submission" date="2014-08" db="EMBL/GenBank/DDBJ databases">
        <title>Genome sequences of NCPPB Pectobacterium isolates.</title>
        <authorList>
            <person name="Glover R.H."/>
            <person name="Sapp M."/>
            <person name="Elphinstone J."/>
        </authorList>
    </citation>
    <scope>NUCLEOTIDE SEQUENCE [LARGE SCALE GENOMIC DNA]</scope>
    <source>
        <strain evidence="1 2">NCPPB 2793</strain>
    </source>
</reference>
<protein>
    <submittedName>
        <fullName evidence="1">Uncharacterized protein</fullName>
    </submittedName>
</protein>
<dbReference type="EMBL" id="JQHL01000027">
    <property type="protein sequence ID" value="KFX12319.1"/>
    <property type="molecule type" value="Genomic_DNA"/>
</dbReference>